<comment type="similarity">
    <text evidence="2">Belongs to the TMEM144 family.</text>
</comment>
<feature type="transmembrane region" description="Helical" evidence="6">
    <location>
        <begin position="121"/>
        <end position="154"/>
    </location>
</feature>
<evidence type="ECO:0000256" key="3">
    <source>
        <dbReference type="ARBA" id="ARBA00022692"/>
    </source>
</evidence>
<keyword evidence="5 6" id="KW-0472">Membrane</keyword>
<comment type="subcellular location">
    <subcellularLocation>
        <location evidence="1">Membrane</location>
        <topology evidence="1">Multi-pass membrane protein</topology>
    </subcellularLocation>
</comment>
<evidence type="ECO:0000256" key="2">
    <source>
        <dbReference type="ARBA" id="ARBA00005731"/>
    </source>
</evidence>
<dbReference type="Pfam" id="PF07857">
    <property type="entry name" value="TMEM144"/>
    <property type="match status" value="1"/>
</dbReference>
<accession>A0A3P7JF80</accession>
<keyword evidence="3 6" id="KW-0812">Transmembrane</keyword>
<dbReference type="PANTHER" id="PTHR16119:SF16">
    <property type="entry name" value="TRANSMEMBRANE PROTEIN 144 HOMOLOG"/>
    <property type="match status" value="1"/>
</dbReference>
<dbReference type="GO" id="GO:0015144">
    <property type="term" value="F:carbohydrate transmembrane transporter activity"/>
    <property type="evidence" value="ECO:0007669"/>
    <property type="project" value="InterPro"/>
</dbReference>
<proteinExistence type="inferred from homology"/>
<gene>
    <name evidence="7" type="ORF">SVUK_LOCUS11812</name>
</gene>
<dbReference type="OrthoDB" id="426527at2759"/>
<evidence type="ECO:0000256" key="1">
    <source>
        <dbReference type="ARBA" id="ARBA00004141"/>
    </source>
</evidence>
<feature type="transmembrane region" description="Helical" evidence="6">
    <location>
        <begin position="71"/>
        <end position="93"/>
    </location>
</feature>
<sequence length="177" mass="19662">MFAEPSGKIFRHSEESAALLFFVHLWNTVDIHMRNRPWVSSKAIIPAFCTGLVYGCAMSAFVVAIDKLNAAIAYPIGQMAPGLVVSTWSVLYYREITVGKKKIGLCPVTLKRSMRSGRPTCSALIFLALLGLRNLLILTAAYLLTVAGVVIVTISKEICSTYIVRFQILDKEIRQFF</sequence>
<evidence type="ECO:0000256" key="6">
    <source>
        <dbReference type="SAM" id="Phobius"/>
    </source>
</evidence>
<keyword evidence="4 6" id="KW-1133">Transmembrane helix</keyword>
<dbReference type="InterPro" id="IPR012435">
    <property type="entry name" value="TMEM144"/>
</dbReference>
<evidence type="ECO:0000313" key="8">
    <source>
        <dbReference type="Proteomes" id="UP000270094"/>
    </source>
</evidence>
<name>A0A3P7JF80_STRVU</name>
<protein>
    <submittedName>
        <fullName evidence="7">Uncharacterized protein</fullName>
    </submittedName>
</protein>
<feature type="transmembrane region" description="Helical" evidence="6">
    <location>
        <begin position="43"/>
        <end position="65"/>
    </location>
</feature>
<dbReference type="AlphaFoldDB" id="A0A3P7JF80"/>
<dbReference type="Proteomes" id="UP000270094">
    <property type="component" value="Unassembled WGS sequence"/>
</dbReference>
<dbReference type="EMBL" id="UYYB01097795">
    <property type="protein sequence ID" value="VDM76814.1"/>
    <property type="molecule type" value="Genomic_DNA"/>
</dbReference>
<reference evidence="7 8" key="1">
    <citation type="submission" date="2018-11" db="EMBL/GenBank/DDBJ databases">
        <authorList>
            <consortium name="Pathogen Informatics"/>
        </authorList>
    </citation>
    <scope>NUCLEOTIDE SEQUENCE [LARGE SCALE GENOMIC DNA]</scope>
</reference>
<organism evidence="7 8">
    <name type="scientific">Strongylus vulgaris</name>
    <name type="common">Blood worm</name>
    <dbReference type="NCBI Taxonomy" id="40348"/>
    <lineage>
        <taxon>Eukaryota</taxon>
        <taxon>Metazoa</taxon>
        <taxon>Ecdysozoa</taxon>
        <taxon>Nematoda</taxon>
        <taxon>Chromadorea</taxon>
        <taxon>Rhabditida</taxon>
        <taxon>Rhabditina</taxon>
        <taxon>Rhabditomorpha</taxon>
        <taxon>Strongyloidea</taxon>
        <taxon>Strongylidae</taxon>
        <taxon>Strongylus</taxon>
    </lineage>
</organism>
<keyword evidence="8" id="KW-1185">Reference proteome</keyword>
<evidence type="ECO:0000313" key="7">
    <source>
        <dbReference type="EMBL" id="VDM76814.1"/>
    </source>
</evidence>
<dbReference type="InterPro" id="IPR010651">
    <property type="entry name" value="Sugar_transport"/>
</dbReference>
<evidence type="ECO:0000256" key="5">
    <source>
        <dbReference type="ARBA" id="ARBA00023136"/>
    </source>
</evidence>
<evidence type="ECO:0000256" key="4">
    <source>
        <dbReference type="ARBA" id="ARBA00022989"/>
    </source>
</evidence>
<dbReference type="GO" id="GO:0016020">
    <property type="term" value="C:membrane"/>
    <property type="evidence" value="ECO:0007669"/>
    <property type="project" value="UniProtKB-SubCell"/>
</dbReference>
<dbReference type="PANTHER" id="PTHR16119">
    <property type="entry name" value="TRANSMEMBRANE PROTEIN 144"/>
    <property type="match status" value="1"/>
</dbReference>